<reference evidence="3 4" key="1">
    <citation type="journal article" date="2007" name="J. Bacteriol.">
        <title>Whole-genome analysis of the methyl tert-butyl ether-degrading beta-proteobacterium Methylibium petroleiphilum PM1.</title>
        <authorList>
            <person name="Kane S.R."/>
            <person name="Chakicherla A.Y."/>
            <person name="Chain P.S.G."/>
            <person name="Schmidt R."/>
            <person name="Shin M.W."/>
            <person name="Legler T.C."/>
            <person name="Scow K.M."/>
            <person name="Larimer F.W."/>
            <person name="Lucas S.M."/>
            <person name="Richardson P.M."/>
            <person name="Hristova K.R."/>
        </authorList>
    </citation>
    <scope>NUCLEOTIDE SEQUENCE [LARGE SCALE GENOMIC DNA]</scope>
    <source>
        <strain evidence="4">ATCC BAA-1232 / LMG 22953 / PM1</strain>
    </source>
</reference>
<dbReference type="GO" id="GO:0003700">
    <property type="term" value="F:DNA-binding transcription factor activity"/>
    <property type="evidence" value="ECO:0007669"/>
    <property type="project" value="TreeGrafter"/>
</dbReference>
<dbReference type="HOGENOM" id="CLU_066192_29_0_4"/>
<dbReference type="KEGG" id="mpt:Mpe_A0025"/>
<proteinExistence type="predicted"/>
<dbReference type="SMART" id="SM00530">
    <property type="entry name" value="HTH_XRE"/>
    <property type="match status" value="1"/>
</dbReference>
<dbReference type="PANTHER" id="PTHR46797">
    <property type="entry name" value="HTH-TYPE TRANSCRIPTIONAL REGULATOR"/>
    <property type="match status" value="1"/>
</dbReference>
<dbReference type="GO" id="GO:0005829">
    <property type="term" value="C:cytosol"/>
    <property type="evidence" value="ECO:0007669"/>
    <property type="project" value="TreeGrafter"/>
</dbReference>
<dbReference type="SUPFAM" id="SSF47413">
    <property type="entry name" value="lambda repressor-like DNA-binding domains"/>
    <property type="match status" value="1"/>
</dbReference>
<feature type="domain" description="HTH cro/C1-type" evidence="2">
    <location>
        <begin position="12"/>
        <end position="66"/>
    </location>
</feature>
<dbReference type="STRING" id="420662.Mpe_A0025"/>
<dbReference type="RefSeq" id="WP_011827626.1">
    <property type="nucleotide sequence ID" value="NC_008825.1"/>
</dbReference>
<protein>
    <submittedName>
        <fullName evidence="3">Putative DNA-binding protein</fullName>
    </submittedName>
</protein>
<dbReference type="PANTHER" id="PTHR46797:SF1">
    <property type="entry name" value="METHYLPHOSPHONATE SYNTHASE"/>
    <property type="match status" value="1"/>
</dbReference>
<keyword evidence="1 3" id="KW-0238">DNA-binding</keyword>
<dbReference type="PROSITE" id="PS50943">
    <property type="entry name" value="HTH_CROC1"/>
    <property type="match status" value="1"/>
</dbReference>
<dbReference type="AlphaFoldDB" id="A2SBP8"/>
<dbReference type="Gene3D" id="1.10.260.40">
    <property type="entry name" value="lambda repressor-like DNA-binding domains"/>
    <property type="match status" value="1"/>
</dbReference>
<dbReference type="CDD" id="cd00093">
    <property type="entry name" value="HTH_XRE"/>
    <property type="match status" value="1"/>
</dbReference>
<dbReference type="EMBL" id="CP000555">
    <property type="protein sequence ID" value="ABM92987.1"/>
    <property type="molecule type" value="Genomic_DNA"/>
</dbReference>
<dbReference type="InterPro" id="IPR001387">
    <property type="entry name" value="Cro/C1-type_HTH"/>
</dbReference>
<evidence type="ECO:0000313" key="4">
    <source>
        <dbReference type="Proteomes" id="UP000000366"/>
    </source>
</evidence>
<dbReference type="Pfam" id="PF01381">
    <property type="entry name" value="HTH_3"/>
    <property type="match status" value="1"/>
</dbReference>
<gene>
    <name evidence="3" type="ordered locus">Mpe_A0025</name>
</gene>
<evidence type="ECO:0000256" key="1">
    <source>
        <dbReference type="ARBA" id="ARBA00023125"/>
    </source>
</evidence>
<dbReference type="InterPro" id="IPR010982">
    <property type="entry name" value="Lambda_DNA-bd_dom_sf"/>
</dbReference>
<sequence>MSSLSAHFGRVVRQHREQRRWSQELLAHRAEINRSYLGEVERGDAVPSLATMSKLATALDVRLSSLLARCEQEPQAEGAAG</sequence>
<organism evidence="3 4">
    <name type="scientific">Methylibium petroleiphilum (strain ATCC BAA-1232 / LMG 22953 / PM1)</name>
    <dbReference type="NCBI Taxonomy" id="420662"/>
    <lineage>
        <taxon>Bacteria</taxon>
        <taxon>Pseudomonadati</taxon>
        <taxon>Pseudomonadota</taxon>
        <taxon>Betaproteobacteria</taxon>
        <taxon>Burkholderiales</taxon>
        <taxon>Sphaerotilaceae</taxon>
        <taxon>Methylibium</taxon>
    </lineage>
</organism>
<dbReference type="Proteomes" id="UP000000366">
    <property type="component" value="Chromosome"/>
</dbReference>
<accession>A2SBP8</accession>
<name>A2SBP8_METPP</name>
<keyword evidence="4" id="KW-1185">Reference proteome</keyword>
<evidence type="ECO:0000313" key="3">
    <source>
        <dbReference type="EMBL" id="ABM92987.1"/>
    </source>
</evidence>
<evidence type="ECO:0000259" key="2">
    <source>
        <dbReference type="PROSITE" id="PS50943"/>
    </source>
</evidence>
<dbReference type="eggNOG" id="COG1813">
    <property type="taxonomic scope" value="Bacteria"/>
</dbReference>
<dbReference type="InterPro" id="IPR050807">
    <property type="entry name" value="TransReg_Diox_bact_type"/>
</dbReference>
<dbReference type="GO" id="GO:0003677">
    <property type="term" value="F:DNA binding"/>
    <property type="evidence" value="ECO:0007669"/>
    <property type="project" value="UniProtKB-KW"/>
</dbReference>